<dbReference type="RefSeq" id="WP_267537575.1">
    <property type="nucleotide sequence ID" value="NZ_JAPNKA010000001.1"/>
</dbReference>
<evidence type="ECO:0000313" key="5">
    <source>
        <dbReference type="Proteomes" id="UP001207654"/>
    </source>
</evidence>
<dbReference type="Proteomes" id="UP001207654">
    <property type="component" value="Unassembled WGS sequence"/>
</dbReference>
<evidence type="ECO:0000256" key="2">
    <source>
        <dbReference type="SAM" id="MobiDB-lite"/>
    </source>
</evidence>
<dbReference type="PANTHER" id="PTHR12558:SF13">
    <property type="entry name" value="CELL DIVISION CYCLE PROTEIN 27 HOMOLOG"/>
    <property type="match status" value="1"/>
</dbReference>
<keyword evidence="3" id="KW-0472">Membrane</keyword>
<feature type="transmembrane region" description="Helical" evidence="3">
    <location>
        <begin position="307"/>
        <end position="324"/>
    </location>
</feature>
<protein>
    <recommendedName>
        <fullName evidence="6">Tetratricopeptide repeat protein</fullName>
    </recommendedName>
</protein>
<feature type="transmembrane region" description="Helical" evidence="3">
    <location>
        <begin position="35"/>
        <end position="54"/>
    </location>
</feature>
<feature type="transmembrane region" description="Helical" evidence="3">
    <location>
        <begin position="147"/>
        <end position="167"/>
    </location>
</feature>
<gene>
    <name evidence="4" type="ORF">OV287_30565</name>
</gene>
<feature type="transmembrane region" description="Helical" evidence="3">
    <location>
        <begin position="109"/>
        <end position="127"/>
    </location>
</feature>
<feature type="transmembrane region" description="Helical" evidence="3">
    <location>
        <begin position="330"/>
        <end position="349"/>
    </location>
</feature>
<keyword evidence="5" id="KW-1185">Reference proteome</keyword>
<feature type="transmembrane region" description="Helical" evidence="3">
    <location>
        <begin position="74"/>
        <end position="97"/>
    </location>
</feature>
<proteinExistence type="predicted"/>
<dbReference type="SUPFAM" id="SSF48452">
    <property type="entry name" value="TPR-like"/>
    <property type="match status" value="1"/>
</dbReference>
<dbReference type="InterPro" id="IPR019734">
    <property type="entry name" value="TPR_rpt"/>
</dbReference>
<reference evidence="4 5" key="1">
    <citation type="submission" date="2022-11" db="EMBL/GenBank/DDBJ databases">
        <title>Minimal conservation of predation-associated metabolite biosynthetic gene clusters underscores biosynthetic potential of Myxococcota including descriptions for ten novel species: Archangium lansinium sp. nov., Myxococcus landrumus sp. nov., Nannocystis bai.</title>
        <authorList>
            <person name="Ahearne A."/>
            <person name="Stevens C."/>
            <person name="Phillips K."/>
        </authorList>
    </citation>
    <scope>NUCLEOTIDE SEQUENCE [LARGE SCALE GENOMIC DNA]</scope>
    <source>
        <strain evidence="4 5">MIWBW</strain>
    </source>
</reference>
<comment type="caution">
    <text evidence="4">The sequence shown here is derived from an EMBL/GenBank/DDBJ whole genome shotgun (WGS) entry which is preliminary data.</text>
</comment>
<feature type="region of interest" description="Disordered" evidence="2">
    <location>
        <begin position="1108"/>
        <end position="1142"/>
    </location>
</feature>
<feature type="transmembrane region" description="Helical" evidence="3">
    <location>
        <begin position="6"/>
        <end position="23"/>
    </location>
</feature>
<dbReference type="EMBL" id="JAPNKA010000001">
    <property type="protein sequence ID" value="MCY1078814.1"/>
    <property type="molecule type" value="Genomic_DNA"/>
</dbReference>
<dbReference type="PANTHER" id="PTHR12558">
    <property type="entry name" value="CELL DIVISION CYCLE 16,23,27"/>
    <property type="match status" value="1"/>
</dbReference>
<evidence type="ECO:0008006" key="6">
    <source>
        <dbReference type="Google" id="ProtNLM"/>
    </source>
</evidence>
<name>A0ABT4AC52_9BACT</name>
<feature type="repeat" description="TPR" evidence="1">
    <location>
        <begin position="654"/>
        <end position="687"/>
    </location>
</feature>
<feature type="transmembrane region" description="Helical" evidence="3">
    <location>
        <begin position="207"/>
        <end position="230"/>
    </location>
</feature>
<dbReference type="InterPro" id="IPR011990">
    <property type="entry name" value="TPR-like_helical_dom_sf"/>
</dbReference>
<dbReference type="SMART" id="SM00028">
    <property type="entry name" value="TPR"/>
    <property type="match status" value="2"/>
</dbReference>
<accession>A0ABT4AC52</accession>
<feature type="transmembrane region" description="Helical" evidence="3">
    <location>
        <begin position="174"/>
        <end position="192"/>
    </location>
</feature>
<keyword evidence="1" id="KW-0802">TPR repeat</keyword>
<feature type="transmembrane region" description="Helical" evidence="3">
    <location>
        <begin position="269"/>
        <end position="287"/>
    </location>
</feature>
<sequence>MGQSAIVVALTAALLAFEGLWFLRRPRWGSHDRAWGLLLLVIAGWVLLWARLFFLGRLVVSSGLGVMLVQGRTLTQLGMYLFLGGISIGAGLAWNACHGGSREGQLRSLAWRLGPGVLVAVLAAIQLHQLRGLNEPELPPIYSYDLWSPPLLLWLCLCLAGCLLDLLRVRSLEGFAGLAAAFISVLALLSFGRAEFTESTSAHRWHLSWRLCLMLAFPLGLSLCSSLLLREFQRRRAWLRKGHHAALVASSWLMGVGLVALSLRGDGAHPWPCWAALAGMLALAVVVAARRLRSVELPGLSLPCRRVVLGALLVLPWLIAMLLFSSEFGMLFFLAGVLLIAFVLAETLLEGPLFRRIRHWRSFATKGSPEPGPEGRVTRPGWRTLVGEHLKRGYDWLSARKPLRLLLATLPLTLVLLIAANEVPNAGKTVIEPFVVTGLSAAQEQDEQAQALGQTLAESLTTALGDLEWVLQPEVMLQQPGDTHQMKQFGYASDMSGTSAAATQNLVLELSGGIKVPFRMLAAPIQEPMRALLGVNVIRSTLYEEQTRYILLARSSDGESWRVELDKNKLSKELSAEPKLADAVSRLTRALAFEIIRNDPGLKDIGITSSPEAFESFHKGVESWESFVRTSGYDSLGQAIEKFREAIQLDPRFTLAHYSLGIALQTDGQTDQATNAFRTSITLNPQFLPGQVALASMSFHSGPTGFLQRTTVASEPTPEPMMISGKTDARRSEARVLWQRIIQFPGHQLEKTQAYYGLCLLGFDAANAESHADLASQKRLGAYFYCKRAERVYRQLPPTWHTVSDIRESEAHVQGTLGMLFERPQFTEGNDGVRQECPLTEGEQPPPRVFPPWAERPRLLHFRMASRYYKNAAALSNDPLRKVSFQCGAARVAYQLGDEDPMMLLSKDANAHVFRADKYGDIVWAWEDIWYEKNRDEMISSAYHAALMEYEQAINLDPTHVDAMLRYAYNFWEWSFRFHNDRLGPSRLGPSQEEGQLAEKFARRASELSSSGDKIQWAMATSALGEVFLGQARPRDAIREIEKIDRSKFKHAIFDEFWWDLAQAYRCEAARLEEQGDSDEGRRWALRQKARSLLEQIRQNDQVREDKIFSNGEVPTGPALVCLQGAGSSSSSEGKRTPPGPT</sequence>
<dbReference type="PROSITE" id="PS50005">
    <property type="entry name" value="TPR"/>
    <property type="match status" value="1"/>
</dbReference>
<evidence type="ECO:0000256" key="1">
    <source>
        <dbReference type="PROSITE-ProRule" id="PRU00339"/>
    </source>
</evidence>
<feature type="transmembrane region" description="Helical" evidence="3">
    <location>
        <begin position="242"/>
        <end position="263"/>
    </location>
</feature>
<keyword evidence="3" id="KW-0812">Transmembrane</keyword>
<feature type="transmembrane region" description="Helical" evidence="3">
    <location>
        <begin position="402"/>
        <end position="420"/>
    </location>
</feature>
<evidence type="ECO:0000313" key="4">
    <source>
        <dbReference type="EMBL" id="MCY1078814.1"/>
    </source>
</evidence>
<dbReference type="Gene3D" id="1.25.40.10">
    <property type="entry name" value="Tetratricopeptide repeat domain"/>
    <property type="match status" value="2"/>
</dbReference>
<organism evidence="4 5">
    <name type="scientific">Archangium lansingense</name>
    <dbReference type="NCBI Taxonomy" id="2995310"/>
    <lineage>
        <taxon>Bacteria</taxon>
        <taxon>Pseudomonadati</taxon>
        <taxon>Myxococcota</taxon>
        <taxon>Myxococcia</taxon>
        <taxon>Myxococcales</taxon>
        <taxon>Cystobacterineae</taxon>
        <taxon>Archangiaceae</taxon>
        <taxon>Archangium</taxon>
    </lineage>
</organism>
<evidence type="ECO:0000256" key="3">
    <source>
        <dbReference type="SAM" id="Phobius"/>
    </source>
</evidence>
<keyword evidence="3" id="KW-1133">Transmembrane helix</keyword>